<protein>
    <submittedName>
        <fullName evidence="1">Uncharacterized protein</fullName>
    </submittedName>
</protein>
<evidence type="ECO:0000313" key="2">
    <source>
        <dbReference type="Proteomes" id="UP000759131"/>
    </source>
</evidence>
<dbReference type="Gene3D" id="1.10.1740.240">
    <property type="match status" value="1"/>
</dbReference>
<proteinExistence type="predicted"/>
<reference evidence="1" key="1">
    <citation type="submission" date="2020-11" db="EMBL/GenBank/DDBJ databases">
        <authorList>
            <person name="Tran Van P."/>
        </authorList>
    </citation>
    <scope>NUCLEOTIDE SEQUENCE</scope>
</reference>
<dbReference type="GO" id="GO:0003796">
    <property type="term" value="F:lysozyme activity"/>
    <property type="evidence" value="ECO:0007669"/>
    <property type="project" value="InterPro"/>
</dbReference>
<dbReference type="InterPro" id="IPR002196">
    <property type="entry name" value="Glyco_hydro_24"/>
</dbReference>
<accession>A0A7R9KK33</accession>
<dbReference type="EMBL" id="CAJPIZ010002269">
    <property type="protein sequence ID" value="CAG2104777.1"/>
    <property type="molecule type" value="Genomic_DNA"/>
</dbReference>
<sequence>MNGQQTIGYGHKCGLKPCPDIKAPITLERAKQILRDDMNYWETYVQQHVPFVNDNQFSAH</sequence>
<organism evidence="1">
    <name type="scientific">Medioppia subpectinata</name>
    <dbReference type="NCBI Taxonomy" id="1979941"/>
    <lineage>
        <taxon>Eukaryota</taxon>
        <taxon>Metazoa</taxon>
        <taxon>Ecdysozoa</taxon>
        <taxon>Arthropoda</taxon>
        <taxon>Chelicerata</taxon>
        <taxon>Arachnida</taxon>
        <taxon>Acari</taxon>
        <taxon>Acariformes</taxon>
        <taxon>Sarcoptiformes</taxon>
        <taxon>Oribatida</taxon>
        <taxon>Brachypylina</taxon>
        <taxon>Oppioidea</taxon>
        <taxon>Oppiidae</taxon>
        <taxon>Medioppia</taxon>
    </lineage>
</organism>
<dbReference type="GO" id="GO:0016998">
    <property type="term" value="P:cell wall macromolecule catabolic process"/>
    <property type="evidence" value="ECO:0007669"/>
    <property type="project" value="InterPro"/>
</dbReference>
<dbReference type="SUPFAM" id="SSF53955">
    <property type="entry name" value="Lysozyme-like"/>
    <property type="match status" value="1"/>
</dbReference>
<name>A0A7R9KK33_9ACAR</name>
<dbReference type="Proteomes" id="UP000759131">
    <property type="component" value="Unassembled WGS sequence"/>
</dbReference>
<evidence type="ECO:0000313" key="1">
    <source>
        <dbReference type="EMBL" id="CAD7624347.1"/>
    </source>
</evidence>
<dbReference type="AlphaFoldDB" id="A0A7R9KK33"/>
<dbReference type="EMBL" id="OC856844">
    <property type="protein sequence ID" value="CAD7624347.1"/>
    <property type="molecule type" value="Genomic_DNA"/>
</dbReference>
<keyword evidence="2" id="KW-1185">Reference proteome</keyword>
<gene>
    <name evidence="1" type="ORF">OSB1V03_LOCUS4792</name>
</gene>
<dbReference type="Pfam" id="PF00959">
    <property type="entry name" value="Phage_lysozyme"/>
    <property type="match status" value="1"/>
</dbReference>
<dbReference type="GO" id="GO:0009253">
    <property type="term" value="P:peptidoglycan catabolic process"/>
    <property type="evidence" value="ECO:0007669"/>
    <property type="project" value="InterPro"/>
</dbReference>
<dbReference type="InterPro" id="IPR023346">
    <property type="entry name" value="Lysozyme-like_dom_sf"/>
</dbReference>